<protein>
    <submittedName>
        <fullName evidence="6">ERI1 exoribonuclease 3</fullName>
    </submittedName>
</protein>
<dbReference type="Gene3D" id="3.30.420.10">
    <property type="entry name" value="Ribonuclease H-like superfamily/Ribonuclease H"/>
    <property type="match status" value="1"/>
</dbReference>
<name>A0ABM1JA85_POLDO</name>
<evidence type="ECO:0000256" key="3">
    <source>
        <dbReference type="ARBA" id="ARBA00022839"/>
    </source>
</evidence>
<evidence type="ECO:0000256" key="1">
    <source>
        <dbReference type="ARBA" id="ARBA00022722"/>
    </source>
</evidence>
<accession>A0ABM1JA85</accession>
<dbReference type="PANTHER" id="PTHR23044">
    <property type="entry name" value="3'-5' EXONUCLEASE ERI1-RELATED"/>
    <property type="match status" value="1"/>
</dbReference>
<reference evidence="6" key="1">
    <citation type="submission" date="2025-08" db="UniProtKB">
        <authorList>
            <consortium name="RefSeq"/>
        </authorList>
    </citation>
    <scope>IDENTIFICATION</scope>
    <source>
        <tissue evidence="6">Whole body</tissue>
    </source>
</reference>
<dbReference type="SMART" id="SM00479">
    <property type="entry name" value="EXOIII"/>
    <property type="match status" value="1"/>
</dbReference>
<evidence type="ECO:0000256" key="2">
    <source>
        <dbReference type="ARBA" id="ARBA00022801"/>
    </source>
</evidence>
<dbReference type="InterPro" id="IPR051274">
    <property type="entry name" value="3-5_Exoribonuclease"/>
</dbReference>
<dbReference type="Proteomes" id="UP000694924">
    <property type="component" value="Unplaced"/>
</dbReference>
<dbReference type="InterPro" id="IPR012337">
    <property type="entry name" value="RNaseH-like_sf"/>
</dbReference>
<feature type="domain" description="Exonuclease" evidence="4">
    <location>
        <begin position="26"/>
        <end position="210"/>
    </location>
</feature>
<dbReference type="InterPro" id="IPR036397">
    <property type="entry name" value="RNaseH_sf"/>
</dbReference>
<dbReference type="PANTHER" id="PTHR23044:SF61">
    <property type="entry name" value="3'-5' EXORIBONUCLEASE 1-RELATED"/>
    <property type="match status" value="1"/>
</dbReference>
<dbReference type="RefSeq" id="XP_015189373.1">
    <property type="nucleotide sequence ID" value="XM_015333887.1"/>
</dbReference>
<keyword evidence="3" id="KW-0269">Exonuclease</keyword>
<dbReference type="InterPro" id="IPR013520">
    <property type="entry name" value="Ribonucl_H"/>
</dbReference>
<dbReference type="InterPro" id="IPR047201">
    <property type="entry name" value="ERI-1_3'hExo-like"/>
</dbReference>
<organism evidence="5 6">
    <name type="scientific">Polistes dominula</name>
    <name type="common">European paper wasp</name>
    <name type="synonym">Vespa dominula</name>
    <dbReference type="NCBI Taxonomy" id="743375"/>
    <lineage>
        <taxon>Eukaryota</taxon>
        <taxon>Metazoa</taxon>
        <taxon>Ecdysozoa</taxon>
        <taxon>Arthropoda</taxon>
        <taxon>Hexapoda</taxon>
        <taxon>Insecta</taxon>
        <taxon>Pterygota</taxon>
        <taxon>Neoptera</taxon>
        <taxon>Endopterygota</taxon>
        <taxon>Hymenoptera</taxon>
        <taxon>Apocrita</taxon>
        <taxon>Aculeata</taxon>
        <taxon>Vespoidea</taxon>
        <taxon>Vespidae</taxon>
        <taxon>Polistinae</taxon>
        <taxon>Polistini</taxon>
        <taxon>Polistes</taxon>
    </lineage>
</organism>
<dbReference type="CDD" id="cd06133">
    <property type="entry name" value="ERI-1_3'hExo_like"/>
    <property type="match status" value="1"/>
</dbReference>
<keyword evidence="1" id="KW-0540">Nuclease</keyword>
<dbReference type="SUPFAM" id="SSF53098">
    <property type="entry name" value="Ribonuclease H-like"/>
    <property type="match status" value="1"/>
</dbReference>
<keyword evidence="2" id="KW-0378">Hydrolase</keyword>
<dbReference type="GeneID" id="107073295"/>
<proteinExistence type="predicted"/>
<evidence type="ECO:0000313" key="6">
    <source>
        <dbReference type="RefSeq" id="XP_015189373.1"/>
    </source>
</evidence>
<keyword evidence="5" id="KW-1185">Reference proteome</keyword>
<evidence type="ECO:0000313" key="5">
    <source>
        <dbReference type="Proteomes" id="UP000694924"/>
    </source>
</evidence>
<evidence type="ECO:0000259" key="4">
    <source>
        <dbReference type="SMART" id="SM00479"/>
    </source>
</evidence>
<gene>
    <name evidence="6" type="primary">LOC107073295</name>
</gene>
<sequence>MAHRIFLERSGIIPKVVTNVAQKFKYLLVIDFEATCDQKKLLVPQEIIEFPCMVLDTDDLKVKNVFHRYVKPRINPNLTSFCTELTGILQDMVDDEDHFPVVFSQFCTWLKDNNYFDPIDKSAFVTCGNWDLKVMLPNQCATDNLQIPEEFKQWINLKETFCVSCKYFPRSLTDMISHLELPFKGRLHSGISDTTNMIQIIQALCKKHEAQFIITNKLDEKKI</sequence>
<dbReference type="Pfam" id="PF00929">
    <property type="entry name" value="RNase_T"/>
    <property type="match status" value="1"/>
</dbReference>